<protein>
    <recommendedName>
        <fullName evidence="4">Peptidase A1 domain-containing protein</fullName>
    </recommendedName>
</protein>
<evidence type="ECO:0000256" key="3">
    <source>
        <dbReference type="ARBA" id="ARBA00022801"/>
    </source>
</evidence>
<dbReference type="InterPro" id="IPR033121">
    <property type="entry name" value="PEPTIDASE_A1"/>
</dbReference>
<dbReference type="Proteomes" id="UP001157418">
    <property type="component" value="Unassembled WGS sequence"/>
</dbReference>
<dbReference type="Pfam" id="PF14543">
    <property type="entry name" value="TAXi_N"/>
    <property type="match status" value="1"/>
</dbReference>
<organism evidence="5 6">
    <name type="scientific">Lactuca virosa</name>
    <dbReference type="NCBI Taxonomy" id="75947"/>
    <lineage>
        <taxon>Eukaryota</taxon>
        <taxon>Viridiplantae</taxon>
        <taxon>Streptophyta</taxon>
        <taxon>Embryophyta</taxon>
        <taxon>Tracheophyta</taxon>
        <taxon>Spermatophyta</taxon>
        <taxon>Magnoliopsida</taxon>
        <taxon>eudicotyledons</taxon>
        <taxon>Gunneridae</taxon>
        <taxon>Pentapetalae</taxon>
        <taxon>asterids</taxon>
        <taxon>campanulids</taxon>
        <taxon>Asterales</taxon>
        <taxon>Asteraceae</taxon>
        <taxon>Cichorioideae</taxon>
        <taxon>Cichorieae</taxon>
        <taxon>Lactucinae</taxon>
        <taxon>Lactuca</taxon>
    </lineage>
</organism>
<evidence type="ECO:0000256" key="1">
    <source>
        <dbReference type="ARBA" id="ARBA00007447"/>
    </source>
</evidence>
<name>A0AAU9PF91_9ASTR</name>
<dbReference type="InterPro" id="IPR032799">
    <property type="entry name" value="TAXi_C"/>
</dbReference>
<dbReference type="EMBL" id="CAKMRJ010005634">
    <property type="protein sequence ID" value="CAH1448707.1"/>
    <property type="molecule type" value="Genomic_DNA"/>
</dbReference>
<dbReference type="PANTHER" id="PTHR47967">
    <property type="entry name" value="OS07G0603500 PROTEIN-RELATED"/>
    <property type="match status" value="1"/>
</dbReference>
<dbReference type="InterPro" id="IPR032861">
    <property type="entry name" value="TAXi_N"/>
</dbReference>
<keyword evidence="6" id="KW-1185">Reference proteome</keyword>
<gene>
    <name evidence="5" type="ORF">LVIROSA_LOCUS34232</name>
</gene>
<dbReference type="GO" id="GO:0006508">
    <property type="term" value="P:proteolysis"/>
    <property type="evidence" value="ECO:0007669"/>
    <property type="project" value="UniProtKB-KW"/>
</dbReference>
<keyword evidence="2" id="KW-0645">Protease</keyword>
<proteinExistence type="inferred from homology"/>
<accession>A0AAU9PF91</accession>
<evidence type="ECO:0000259" key="4">
    <source>
        <dbReference type="PROSITE" id="PS51767"/>
    </source>
</evidence>
<keyword evidence="3" id="KW-0378">Hydrolase</keyword>
<reference evidence="5 6" key="1">
    <citation type="submission" date="2022-01" db="EMBL/GenBank/DDBJ databases">
        <authorList>
            <person name="Xiong W."/>
            <person name="Schranz E."/>
        </authorList>
    </citation>
    <scope>NUCLEOTIDE SEQUENCE [LARGE SCALE GENOMIC DNA]</scope>
</reference>
<evidence type="ECO:0000313" key="6">
    <source>
        <dbReference type="Proteomes" id="UP001157418"/>
    </source>
</evidence>
<dbReference type="SUPFAM" id="SSF50630">
    <property type="entry name" value="Acid proteases"/>
    <property type="match status" value="1"/>
</dbReference>
<feature type="domain" description="Peptidase A1" evidence="4">
    <location>
        <begin position="163"/>
        <end position="458"/>
    </location>
</feature>
<dbReference type="InterPro" id="IPR051708">
    <property type="entry name" value="Plant_Aspart_Prot_A1"/>
</dbReference>
<dbReference type="GO" id="GO:0008233">
    <property type="term" value="F:peptidase activity"/>
    <property type="evidence" value="ECO:0007669"/>
    <property type="project" value="UniProtKB-KW"/>
</dbReference>
<dbReference type="PANTHER" id="PTHR47967:SF67">
    <property type="entry name" value="ASPARTYL PROTEASE AED3-LIKE"/>
    <property type="match status" value="1"/>
</dbReference>
<dbReference type="Pfam" id="PF14541">
    <property type="entry name" value="TAXi_C"/>
    <property type="match status" value="1"/>
</dbReference>
<comment type="similarity">
    <text evidence="1">Belongs to the peptidase A1 family.</text>
</comment>
<evidence type="ECO:0000313" key="5">
    <source>
        <dbReference type="EMBL" id="CAH1448707.1"/>
    </source>
</evidence>
<dbReference type="InterPro" id="IPR021109">
    <property type="entry name" value="Peptidase_aspartic_dom_sf"/>
</dbReference>
<dbReference type="Gene3D" id="2.40.70.10">
    <property type="entry name" value="Acid Proteases"/>
    <property type="match status" value="2"/>
</dbReference>
<comment type="caution">
    <text evidence="5">The sequence shown here is derived from an EMBL/GenBank/DDBJ whole genome shotgun (WGS) entry which is preliminary data.</text>
</comment>
<dbReference type="AlphaFoldDB" id="A0AAU9PF91"/>
<sequence length="527" mass="57205">MTKCRDSTGPGMEAMENPMEAMVLWWWFRMGNDYKLSGSHRDVVVKGDGHLGCFERSACCVSWRGWGFQHEELEVTMHDLREVGWVSYDSWFAPPSQGSTLRVYHVSSPCSPFRPKTPLSWEESVLQMQADDKTRLSFLTSLVAGRSFVPVGSGRQIIQSPTYIVKANIGTPAQSLLMALDTSTDMALVPCAGCVGCSSATFDSTKSISYSSLACGADQCKQVQSTGCLGTTCSLNITYGNSIIEANLAQDNLTLATDSVVGYPFSCIQKTTGSSLPPQGVLGLGRGPLSFVSQSKTLYQSTFSYCLPSFKSSNFSGTLRLVGSKVVNIPPSALAFNPNTGGGTIIDSGTVFTRLVDGAYTAVRDEFRRRMGKAVVSTLGGFDTCYTVPIGKQVPTMTFMFPGLNMSLPQDNFLIHSSSGSTTCLAMSSSPALNVIANMQQQNHRILFDLPNSRLGISQYKDTMKNVIMKDTIYASRVCGVMVHVENIPADRKNNHKLKGASVGFPDLLGDRESRGFTCELIGWVIE</sequence>
<dbReference type="PROSITE" id="PS51767">
    <property type="entry name" value="PEPTIDASE_A1"/>
    <property type="match status" value="1"/>
</dbReference>
<evidence type="ECO:0000256" key="2">
    <source>
        <dbReference type="ARBA" id="ARBA00022670"/>
    </source>
</evidence>